<dbReference type="GO" id="GO:0010506">
    <property type="term" value="P:regulation of autophagy"/>
    <property type="evidence" value="ECO:0007669"/>
    <property type="project" value="InterPro"/>
</dbReference>
<evidence type="ECO:0000259" key="1">
    <source>
        <dbReference type="Pfam" id="PF07035"/>
    </source>
</evidence>
<dbReference type="PANTHER" id="PTHR12897">
    <property type="entry name" value="COLON CANCER-ASSOCIATED PROTEIN MIC1"/>
    <property type="match status" value="1"/>
</dbReference>
<dbReference type="SUPFAM" id="SSF69322">
    <property type="entry name" value="Tricorn protease domain 2"/>
    <property type="match status" value="1"/>
</dbReference>
<protein>
    <submittedName>
        <fullName evidence="3">Uncharacterized protein</fullName>
    </submittedName>
</protein>
<name>A0A1B6CR22_9HEMI</name>
<feature type="domain" description="Regulator of MON1-CCZ1 complex N-terminal" evidence="2">
    <location>
        <begin position="27"/>
        <end position="142"/>
    </location>
</feature>
<gene>
    <name evidence="3" type="ORF">g.32027</name>
</gene>
<evidence type="ECO:0000259" key="2">
    <source>
        <dbReference type="Pfam" id="PF21029"/>
    </source>
</evidence>
<dbReference type="Pfam" id="PF21029">
    <property type="entry name" value="RMC1_N"/>
    <property type="match status" value="1"/>
</dbReference>
<dbReference type="AlphaFoldDB" id="A0A1B6CR22"/>
<dbReference type="EMBL" id="GEDC01021292">
    <property type="protein sequence ID" value="JAS16006.1"/>
    <property type="molecule type" value="Transcribed_RNA"/>
</dbReference>
<dbReference type="GO" id="GO:0031902">
    <property type="term" value="C:late endosome membrane"/>
    <property type="evidence" value="ECO:0007669"/>
    <property type="project" value="TreeGrafter"/>
</dbReference>
<dbReference type="InterPro" id="IPR049040">
    <property type="entry name" value="RMC1_N"/>
</dbReference>
<accession>A0A1B6CR22</accession>
<sequence>MVGSHYLELSSNPLKFEAVSKARLNNVFFDDCNNQVFSVQSSDVTEVVVKSPSTDTIKTFQMEEKGPVISIKFSPDHNILAVQRTRSSVEFINFINSNQSREYSQSCEAKNGRILGFIWTNSTEIVFVTDQGVEMYKVDPVKFILKAVKTISLNVNWFIYCPRSCLLLLSSGAAGNSIQLVYIKQSNLIKLNRFEIELSVVPKPTKLSYTERDLTIGMIYDQPRILVLQHQRSSMCNAAEVIVYTVQKMTSVTKKNVLKLDRNGRFAINIIDNLIVVHHQASKTSLLYDIRMEAEYDGSVYYHCPVASPKPIYGVDCELYSPNWVPFQPDLLVDAKLGKLWYIQLDLEPFTDLIQDKCFLVDFLMMRSNSKYVILSVLQNIAQNNSSNLEEIAKMFDRLNFAYRNSLLANVPSQLGLPMVSTEAVLNEVEFSPKVIIDQSDMYLNVLTVLADKMNTKDSTKSKKFVIWVQLEYIRSLIDHHIPIQHYLHELIINSLVLNKSYYQLHQLLQYYVVSDSKPLACLLLSLENLYPAAHQLAVDMLARLSDANEEITEVLLSKHQILPALRYNLNLGIKDQISERKFLEVANTTKDLRLIHSVTAFFENRTQNVNGSLIRKMTI</sequence>
<feature type="domain" description="Mic1" evidence="1">
    <location>
        <begin position="367"/>
        <end position="613"/>
    </location>
</feature>
<dbReference type="GO" id="GO:0005765">
    <property type="term" value="C:lysosomal membrane"/>
    <property type="evidence" value="ECO:0007669"/>
    <property type="project" value="TreeGrafter"/>
</dbReference>
<dbReference type="PANTHER" id="PTHR12897:SF4">
    <property type="entry name" value="REGULATOR OF MON1-CCZ1 COMPLEX"/>
    <property type="match status" value="1"/>
</dbReference>
<dbReference type="InterPro" id="IPR040371">
    <property type="entry name" value="RMC1"/>
</dbReference>
<reference evidence="3" key="1">
    <citation type="submission" date="2015-12" db="EMBL/GenBank/DDBJ databases">
        <title>De novo transcriptome assembly of four potential Pierce s Disease insect vectors from Arizona vineyards.</title>
        <authorList>
            <person name="Tassone E.E."/>
        </authorList>
    </citation>
    <scope>NUCLEOTIDE SEQUENCE</scope>
</reference>
<proteinExistence type="predicted"/>
<dbReference type="GO" id="GO:0035658">
    <property type="term" value="C:Mon1-Ccz1 complex"/>
    <property type="evidence" value="ECO:0007669"/>
    <property type="project" value="InterPro"/>
</dbReference>
<dbReference type="InterPro" id="IPR009755">
    <property type="entry name" value="RMC1_C"/>
</dbReference>
<dbReference type="Pfam" id="PF07035">
    <property type="entry name" value="RMC1_C"/>
    <property type="match status" value="1"/>
</dbReference>
<organism evidence="3">
    <name type="scientific">Clastoptera arizonana</name>
    <name type="common">Arizona spittle bug</name>
    <dbReference type="NCBI Taxonomy" id="38151"/>
    <lineage>
        <taxon>Eukaryota</taxon>
        <taxon>Metazoa</taxon>
        <taxon>Ecdysozoa</taxon>
        <taxon>Arthropoda</taxon>
        <taxon>Hexapoda</taxon>
        <taxon>Insecta</taxon>
        <taxon>Pterygota</taxon>
        <taxon>Neoptera</taxon>
        <taxon>Paraneoptera</taxon>
        <taxon>Hemiptera</taxon>
        <taxon>Auchenorrhyncha</taxon>
        <taxon>Cercopoidea</taxon>
        <taxon>Clastopteridae</taxon>
        <taxon>Clastoptera</taxon>
    </lineage>
</organism>
<evidence type="ECO:0000313" key="3">
    <source>
        <dbReference type="EMBL" id="JAS16006.1"/>
    </source>
</evidence>